<gene>
    <name evidence="9" type="ORF">UBRO2_04476</name>
</gene>
<comment type="caution">
    <text evidence="9">The sequence shown here is derived from an EMBL/GenBank/DDBJ whole genome shotgun (WGS) entry which is preliminary data.</text>
</comment>
<evidence type="ECO:0000256" key="7">
    <source>
        <dbReference type="SAM" id="Phobius"/>
    </source>
</evidence>
<evidence type="ECO:0000313" key="9">
    <source>
        <dbReference type="EMBL" id="SYW82354.1"/>
    </source>
</evidence>
<evidence type="ECO:0000256" key="4">
    <source>
        <dbReference type="ARBA" id="ARBA00022989"/>
    </source>
</evidence>
<feature type="transmembrane region" description="Helical" evidence="7">
    <location>
        <begin position="217"/>
        <end position="241"/>
    </location>
</feature>
<dbReference type="EMBL" id="ULHB01000105">
    <property type="protein sequence ID" value="SYW82354.1"/>
    <property type="molecule type" value="Genomic_DNA"/>
</dbReference>
<organism evidence="9 10">
    <name type="scientific">Ustilago bromivora</name>
    <dbReference type="NCBI Taxonomy" id="307758"/>
    <lineage>
        <taxon>Eukaryota</taxon>
        <taxon>Fungi</taxon>
        <taxon>Dikarya</taxon>
        <taxon>Basidiomycota</taxon>
        <taxon>Ustilaginomycotina</taxon>
        <taxon>Ustilaginomycetes</taxon>
        <taxon>Ustilaginales</taxon>
        <taxon>Ustilaginaceae</taxon>
        <taxon>Ustilago</taxon>
    </lineage>
</organism>
<keyword evidence="4 7" id="KW-1133">Transmembrane helix</keyword>
<dbReference type="InterPro" id="IPR013057">
    <property type="entry name" value="AA_transpt_TM"/>
</dbReference>
<accession>A0A8H8QPU2</accession>
<evidence type="ECO:0000256" key="2">
    <source>
        <dbReference type="ARBA" id="ARBA00008066"/>
    </source>
</evidence>
<feature type="transmembrane region" description="Helical" evidence="7">
    <location>
        <begin position="385"/>
        <end position="405"/>
    </location>
</feature>
<dbReference type="AlphaFoldDB" id="A0A8H8QPU2"/>
<feature type="transmembrane region" description="Helical" evidence="7">
    <location>
        <begin position="110"/>
        <end position="135"/>
    </location>
</feature>
<sequence>MNMPAVGQLNEKEAQLPPRPESNGSSSDDLERSPKPFKKEGDATDDIVEVSSNADSEEALAAARVKQAQEGGTIVYRTLSWQKAAILLFTEYVCLAILSFPWAFSYLGMAGGLLATFGIGLAALYTSLTLWRYCLRHPHLLNICDIGYQIFGKSKIAYELTALALILNNVFIMGLHTLTGSQILNTLSNHGTCSLVFSLVIMILSIILTLPRKLEQLTGFGIVSAISMFISIMLVMIFTGIQGPNPAVKDFDEPVFITAFAPKGTGFVNGFSAVLNIIFTWIGHIMYPTFIAEMKDPREFPKALYAVTVAEFVLFSITGIVVYRYTGQYTTAPAVGTLRPVFKKIAFAFVLPTTIIIGVLYASVVAKYLFSRIFLGTKHYNNHTAVGWAGWIGCVVVTWVLGWVIGEAIPFFSSLLSLMSALFDCYFGYVFWAFAFFELYKGQLWVGQSWVRKIETAFQFVLIAAGLFILGPGLYVSVQSIIDNYDTGSVKSPFTCADNSL</sequence>
<feature type="transmembrane region" description="Helical" evidence="7">
    <location>
        <begin position="156"/>
        <end position="175"/>
    </location>
</feature>
<feature type="transmembrane region" description="Helical" evidence="7">
    <location>
        <begin position="411"/>
        <end position="437"/>
    </location>
</feature>
<evidence type="ECO:0000256" key="3">
    <source>
        <dbReference type="ARBA" id="ARBA00022692"/>
    </source>
</evidence>
<keyword evidence="3 7" id="KW-0812">Transmembrane</keyword>
<evidence type="ECO:0000256" key="6">
    <source>
        <dbReference type="SAM" id="MobiDB-lite"/>
    </source>
</evidence>
<feature type="domain" description="Amino acid transporter transmembrane" evidence="8">
    <location>
        <begin position="78"/>
        <end position="473"/>
    </location>
</feature>
<feature type="transmembrane region" description="Helical" evidence="7">
    <location>
        <begin position="84"/>
        <end position="104"/>
    </location>
</feature>
<feature type="transmembrane region" description="Helical" evidence="7">
    <location>
        <begin position="270"/>
        <end position="291"/>
    </location>
</feature>
<feature type="compositionally biased region" description="Basic and acidic residues" evidence="6">
    <location>
        <begin position="29"/>
        <end position="42"/>
    </location>
</feature>
<comment type="similarity">
    <text evidence="2">Belongs to the amino acid/polyamine transporter 2 family.</text>
</comment>
<feature type="transmembrane region" description="Helical" evidence="7">
    <location>
        <begin position="457"/>
        <end position="478"/>
    </location>
</feature>
<evidence type="ECO:0000259" key="8">
    <source>
        <dbReference type="Pfam" id="PF01490"/>
    </source>
</evidence>
<proteinExistence type="inferred from homology"/>
<evidence type="ECO:0000256" key="5">
    <source>
        <dbReference type="ARBA" id="ARBA00023136"/>
    </source>
</evidence>
<dbReference type="PANTHER" id="PTHR22950">
    <property type="entry name" value="AMINO ACID TRANSPORTER"/>
    <property type="match status" value="1"/>
</dbReference>
<name>A0A8H8QPU2_9BASI</name>
<dbReference type="Pfam" id="PF01490">
    <property type="entry name" value="Aa_trans"/>
    <property type="match status" value="1"/>
</dbReference>
<dbReference type="Proteomes" id="UP000658997">
    <property type="component" value="Unassembled WGS sequence"/>
</dbReference>
<dbReference type="PANTHER" id="PTHR22950:SF20">
    <property type="entry name" value="AMINO ACID TRANSPORTER (EUROFUNG)"/>
    <property type="match status" value="1"/>
</dbReference>
<dbReference type="FunFam" id="1.20.1740.10:FF:000039">
    <property type="entry name" value="Neutral amino acid transporter (Eurofung)"/>
    <property type="match status" value="1"/>
</dbReference>
<evidence type="ECO:0000313" key="10">
    <source>
        <dbReference type="Proteomes" id="UP000658997"/>
    </source>
</evidence>
<feature type="transmembrane region" description="Helical" evidence="7">
    <location>
        <begin position="303"/>
        <end position="325"/>
    </location>
</feature>
<feature type="region of interest" description="Disordered" evidence="6">
    <location>
        <begin position="1"/>
        <end position="44"/>
    </location>
</feature>
<keyword evidence="10" id="KW-1185">Reference proteome</keyword>
<comment type="subcellular location">
    <subcellularLocation>
        <location evidence="1">Membrane</location>
        <topology evidence="1">Multi-pass membrane protein</topology>
    </subcellularLocation>
</comment>
<keyword evidence="5 7" id="KW-0472">Membrane</keyword>
<reference evidence="9" key="1">
    <citation type="submission" date="2018-08" db="EMBL/GenBank/DDBJ databases">
        <authorList>
            <person name="Guldener U."/>
        </authorList>
    </citation>
    <scope>NUCLEOTIDE SEQUENCE</scope>
    <source>
        <strain evidence="9">UB2</strain>
    </source>
</reference>
<dbReference type="GO" id="GO:0015179">
    <property type="term" value="F:L-amino acid transmembrane transporter activity"/>
    <property type="evidence" value="ECO:0007669"/>
    <property type="project" value="TreeGrafter"/>
</dbReference>
<protein>
    <submittedName>
        <fullName evidence="9">Related to neutral amino acid permease</fullName>
    </submittedName>
</protein>
<dbReference type="GO" id="GO:0016020">
    <property type="term" value="C:membrane"/>
    <property type="evidence" value="ECO:0007669"/>
    <property type="project" value="UniProtKB-SubCell"/>
</dbReference>
<feature type="transmembrane region" description="Helical" evidence="7">
    <location>
        <begin position="345"/>
        <end position="364"/>
    </location>
</feature>
<feature type="transmembrane region" description="Helical" evidence="7">
    <location>
        <begin position="187"/>
        <end position="210"/>
    </location>
</feature>
<evidence type="ECO:0000256" key="1">
    <source>
        <dbReference type="ARBA" id="ARBA00004141"/>
    </source>
</evidence>